<dbReference type="EMBL" id="WHWC01000014">
    <property type="protein sequence ID" value="KAG8369653.1"/>
    <property type="molecule type" value="Genomic_DNA"/>
</dbReference>
<sequence length="244" mass="27387">MPGRLMGKDCKLVGDMSTLVPIQLGPIIRQSTMRCGEYKLTYYTPEYETKDTDILASFRVTPQPGVPPEEVRAAIAAESSTDGKFKMLGDANEAMSTIPGFNQIQFEGFCRFIHQEHLVNVFVKVKDFPENLWLVKDPCMHYVSLAALSVFGFIACCFVWFNNTTYPREFYGPTGPEASQAQAFTFLVRDQRLGANIGSAQGPTGLEPLRGPNGLDLSRLKKDIQPWQERRSAEYVQSTNVWVE</sequence>
<evidence type="ECO:0000256" key="5">
    <source>
        <dbReference type="ARBA" id="ARBA00017725"/>
    </source>
</evidence>
<dbReference type="Pfam" id="PF02788">
    <property type="entry name" value="RuBisCO_large_N"/>
    <property type="match status" value="1"/>
</dbReference>
<keyword evidence="15" id="KW-0503">Monooxygenase</keyword>
<comment type="catalytic activity">
    <reaction evidence="23">
        <text>2 (2R)-3-phosphoglycerate + 2 H(+) = D-ribulose 1,5-bisphosphate + CO2 + H2O</text>
        <dbReference type="Rhea" id="RHEA:23124"/>
        <dbReference type="ChEBI" id="CHEBI:15377"/>
        <dbReference type="ChEBI" id="CHEBI:15378"/>
        <dbReference type="ChEBI" id="CHEBI:16526"/>
        <dbReference type="ChEBI" id="CHEBI:57870"/>
        <dbReference type="ChEBI" id="CHEBI:58272"/>
        <dbReference type="EC" id="4.1.1.39"/>
    </reaction>
</comment>
<dbReference type="InterPro" id="IPR044900">
    <property type="entry name" value="PSII_PsbC_sf"/>
</dbReference>
<keyword evidence="9" id="KW-0113">Calvin cycle</keyword>
<keyword evidence="20" id="KW-0120">Carbon dioxide fixation</keyword>
<keyword evidence="13" id="KW-0157">Chromophore</keyword>
<dbReference type="InterPro" id="IPR036422">
    <property type="entry name" value="RuBisCO_lsu_N_sf"/>
</dbReference>
<name>A0AAV6WRW3_9LAMI</name>
<evidence type="ECO:0000256" key="7">
    <source>
        <dbReference type="ARBA" id="ARBA00022528"/>
    </source>
</evidence>
<dbReference type="InterPro" id="IPR036001">
    <property type="entry name" value="PS_II_antenna-like_sf"/>
</dbReference>
<organism evidence="26 27">
    <name type="scientific">Buddleja alternifolia</name>
    <dbReference type="NCBI Taxonomy" id="168488"/>
    <lineage>
        <taxon>Eukaryota</taxon>
        <taxon>Viridiplantae</taxon>
        <taxon>Streptophyta</taxon>
        <taxon>Embryophyta</taxon>
        <taxon>Tracheophyta</taxon>
        <taxon>Spermatophyta</taxon>
        <taxon>Magnoliopsida</taxon>
        <taxon>eudicotyledons</taxon>
        <taxon>Gunneridae</taxon>
        <taxon>Pentapetalae</taxon>
        <taxon>asterids</taxon>
        <taxon>lamiids</taxon>
        <taxon>Lamiales</taxon>
        <taxon>Scrophulariaceae</taxon>
        <taxon>Buddlejeae</taxon>
        <taxon>Buddleja</taxon>
    </lineage>
</organism>
<dbReference type="GO" id="GO:0009767">
    <property type="term" value="P:photosynthetic electron transport chain"/>
    <property type="evidence" value="ECO:0007669"/>
    <property type="project" value="InterPro"/>
</dbReference>
<evidence type="ECO:0000256" key="6">
    <source>
        <dbReference type="ARBA" id="ARBA00022494"/>
    </source>
</evidence>
<comment type="caution">
    <text evidence="26">The sequence shown here is derived from an EMBL/GenBank/DDBJ whole genome shotgun (WGS) entry which is preliminary data.</text>
</comment>
<dbReference type="Pfam" id="PF00421">
    <property type="entry name" value="PSII"/>
    <property type="match status" value="1"/>
</dbReference>
<evidence type="ECO:0000256" key="22">
    <source>
        <dbReference type="ARBA" id="ARBA00048059"/>
    </source>
</evidence>
<dbReference type="AlphaFoldDB" id="A0AAV6WRW3"/>
<keyword evidence="17" id="KW-0601">Photorespiration</keyword>
<dbReference type="Gene3D" id="3.30.70.150">
    <property type="entry name" value="RuBisCO large subunit, N-terminal domain"/>
    <property type="match status" value="1"/>
</dbReference>
<gene>
    <name evidence="26" type="ORF">BUALT_Bualt14G0036100</name>
</gene>
<evidence type="ECO:0000256" key="21">
    <source>
        <dbReference type="ARBA" id="ARBA00025664"/>
    </source>
</evidence>
<evidence type="ECO:0000256" key="18">
    <source>
        <dbReference type="ARBA" id="ARBA00023239"/>
    </source>
</evidence>
<keyword evidence="11 24" id="KW-0812">Transmembrane</keyword>
<dbReference type="GO" id="GO:0009523">
    <property type="term" value="C:photosystem II"/>
    <property type="evidence" value="ECO:0007669"/>
    <property type="project" value="UniProtKB-KW"/>
</dbReference>
<keyword evidence="7" id="KW-0150">Chloroplast</keyword>
<keyword evidence="18" id="KW-0456">Lyase</keyword>
<dbReference type="GO" id="GO:0004497">
    <property type="term" value="F:monooxygenase activity"/>
    <property type="evidence" value="ECO:0007669"/>
    <property type="project" value="UniProtKB-KW"/>
</dbReference>
<keyword evidence="14" id="KW-0560">Oxidoreductase</keyword>
<dbReference type="InterPro" id="IPR017443">
    <property type="entry name" value="RuBisCO_lsu_fd_N"/>
</dbReference>
<evidence type="ECO:0000256" key="15">
    <source>
        <dbReference type="ARBA" id="ARBA00023033"/>
    </source>
</evidence>
<dbReference type="PANTHER" id="PTHR42704">
    <property type="entry name" value="RIBULOSE BISPHOSPHATE CARBOXYLASE"/>
    <property type="match status" value="1"/>
</dbReference>
<evidence type="ECO:0000256" key="10">
    <source>
        <dbReference type="ARBA" id="ARBA00022640"/>
    </source>
</evidence>
<dbReference type="Gene3D" id="1.10.10.670">
    <property type="entry name" value="photosystem ii from thermosynechococcus elongatus"/>
    <property type="match status" value="2"/>
</dbReference>
<evidence type="ECO:0000259" key="25">
    <source>
        <dbReference type="Pfam" id="PF02788"/>
    </source>
</evidence>
<evidence type="ECO:0000256" key="24">
    <source>
        <dbReference type="SAM" id="Phobius"/>
    </source>
</evidence>
<dbReference type="InterPro" id="IPR000932">
    <property type="entry name" value="PS_antenna-like"/>
</dbReference>
<keyword evidence="27" id="KW-1185">Reference proteome</keyword>
<feature type="transmembrane region" description="Helical" evidence="24">
    <location>
        <begin position="142"/>
        <end position="161"/>
    </location>
</feature>
<protein>
    <recommendedName>
        <fullName evidence="5">Ribulose bisphosphate carboxylase large chain</fullName>
        <ecNumber evidence="4">4.1.1.39</ecNumber>
    </recommendedName>
</protein>
<comment type="function">
    <text evidence="21">RuBisCO catalyzes two reactions: the carboxylation of D-ribulose 1,5-bisphosphate, the primary event in carbon dioxide fixation, as well as the oxidative fragmentation of the pentose substrate in the photorespiration process. Both reactions occur simultaneously and in competition at the same active site.</text>
</comment>
<evidence type="ECO:0000256" key="8">
    <source>
        <dbReference type="ARBA" id="ARBA00022531"/>
    </source>
</evidence>
<evidence type="ECO:0000313" key="27">
    <source>
        <dbReference type="Proteomes" id="UP000826271"/>
    </source>
</evidence>
<keyword evidence="16 24" id="KW-0472">Membrane</keyword>
<evidence type="ECO:0000256" key="2">
    <source>
        <dbReference type="ARBA" id="ARBA00004229"/>
    </source>
</evidence>
<dbReference type="GO" id="GO:0009853">
    <property type="term" value="P:photorespiration"/>
    <property type="evidence" value="ECO:0007669"/>
    <property type="project" value="UniProtKB-KW"/>
</dbReference>
<dbReference type="SUPFAM" id="SSF161077">
    <property type="entry name" value="Photosystem II antenna protein-like"/>
    <property type="match status" value="1"/>
</dbReference>
<comment type="similarity">
    <text evidence="3">Belongs to the RuBisCO large chain family. Type I subfamily.</text>
</comment>
<evidence type="ECO:0000256" key="23">
    <source>
        <dbReference type="ARBA" id="ARBA00049469"/>
    </source>
</evidence>
<dbReference type="GO" id="GO:0019253">
    <property type="term" value="P:reductive pentose-phosphate cycle"/>
    <property type="evidence" value="ECO:0007669"/>
    <property type="project" value="UniProtKB-KW"/>
</dbReference>
<evidence type="ECO:0000256" key="3">
    <source>
        <dbReference type="ARBA" id="ARBA00006204"/>
    </source>
</evidence>
<evidence type="ECO:0000256" key="1">
    <source>
        <dbReference type="ARBA" id="ARBA00004141"/>
    </source>
</evidence>
<accession>A0AAV6WRW3</accession>
<feature type="domain" description="Ribulose bisphosphate carboxylase large subunit ferrodoxin-like N-terminal" evidence="25">
    <location>
        <begin position="42"/>
        <end position="96"/>
    </location>
</feature>
<comment type="catalytic activity">
    <reaction evidence="22">
        <text>D-ribulose 1,5-bisphosphate + O2 = 2-phosphoglycolate + (2R)-3-phosphoglycerate + 2 H(+)</text>
        <dbReference type="Rhea" id="RHEA:36631"/>
        <dbReference type="ChEBI" id="CHEBI:15378"/>
        <dbReference type="ChEBI" id="CHEBI:15379"/>
        <dbReference type="ChEBI" id="CHEBI:57870"/>
        <dbReference type="ChEBI" id="CHEBI:58033"/>
        <dbReference type="ChEBI" id="CHEBI:58272"/>
    </reaction>
</comment>
<evidence type="ECO:0000256" key="14">
    <source>
        <dbReference type="ARBA" id="ARBA00023002"/>
    </source>
</evidence>
<dbReference type="SUPFAM" id="SSF54966">
    <property type="entry name" value="RuBisCO, large subunit, small (N-terminal) domain"/>
    <property type="match status" value="1"/>
</dbReference>
<dbReference type="GO" id="GO:0009507">
    <property type="term" value="C:chloroplast"/>
    <property type="evidence" value="ECO:0007669"/>
    <property type="project" value="UniProtKB-SubCell"/>
</dbReference>
<dbReference type="GO" id="GO:0016168">
    <property type="term" value="F:chlorophyll binding"/>
    <property type="evidence" value="ECO:0007669"/>
    <property type="project" value="UniProtKB-KW"/>
</dbReference>
<evidence type="ECO:0000313" key="26">
    <source>
        <dbReference type="EMBL" id="KAG8369653.1"/>
    </source>
</evidence>
<dbReference type="Proteomes" id="UP000826271">
    <property type="component" value="Unassembled WGS sequence"/>
</dbReference>
<keyword evidence="12 24" id="KW-1133">Transmembrane helix</keyword>
<evidence type="ECO:0000256" key="11">
    <source>
        <dbReference type="ARBA" id="ARBA00022692"/>
    </source>
</evidence>
<keyword evidence="8" id="KW-0602">Photosynthesis</keyword>
<keyword evidence="6" id="KW-0148">Chlorophyll</keyword>
<dbReference type="InterPro" id="IPR033966">
    <property type="entry name" value="RuBisCO"/>
</dbReference>
<proteinExistence type="inferred from homology"/>
<keyword evidence="19" id="KW-0604">Photosystem II</keyword>
<comment type="subcellular location">
    <subcellularLocation>
        <location evidence="1">Membrane</location>
        <topology evidence="1">Multi-pass membrane protein</topology>
    </subcellularLocation>
    <subcellularLocation>
        <location evidence="2">Plastid</location>
        <location evidence="2">Chloroplast</location>
    </subcellularLocation>
</comment>
<evidence type="ECO:0000256" key="17">
    <source>
        <dbReference type="ARBA" id="ARBA00023238"/>
    </source>
</evidence>
<keyword evidence="10" id="KW-0934">Plastid</keyword>
<dbReference type="GO" id="GO:0016984">
    <property type="term" value="F:ribulose-bisphosphate carboxylase activity"/>
    <property type="evidence" value="ECO:0007669"/>
    <property type="project" value="UniProtKB-EC"/>
</dbReference>
<evidence type="ECO:0000256" key="12">
    <source>
        <dbReference type="ARBA" id="ARBA00022989"/>
    </source>
</evidence>
<dbReference type="EC" id="4.1.1.39" evidence="4"/>
<evidence type="ECO:0000256" key="19">
    <source>
        <dbReference type="ARBA" id="ARBA00023276"/>
    </source>
</evidence>
<evidence type="ECO:0000256" key="9">
    <source>
        <dbReference type="ARBA" id="ARBA00022567"/>
    </source>
</evidence>
<evidence type="ECO:0000256" key="20">
    <source>
        <dbReference type="ARBA" id="ARBA00023300"/>
    </source>
</evidence>
<reference evidence="26" key="1">
    <citation type="submission" date="2019-10" db="EMBL/GenBank/DDBJ databases">
        <authorList>
            <person name="Zhang R."/>
            <person name="Pan Y."/>
            <person name="Wang J."/>
            <person name="Ma R."/>
            <person name="Yu S."/>
        </authorList>
    </citation>
    <scope>NUCLEOTIDE SEQUENCE</scope>
    <source>
        <strain evidence="26">LA-IB0</strain>
        <tissue evidence="26">Leaf</tissue>
    </source>
</reference>
<dbReference type="PANTHER" id="PTHR42704:SF15">
    <property type="entry name" value="RIBULOSE BISPHOSPHATE CARBOXYLASE LARGE CHAIN"/>
    <property type="match status" value="1"/>
</dbReference>
<evidence type="ECO:0000256" key="16">
    <source>
        <dbReference type="ARBA" id="ARBA00023136"/>
    </source>
</evidence>
<evidence type="ECO:0000256" key="13">
    <source>
        <dbReference type="ARBA" id="ARBA00022991"/>
    </source>
</evidence>
<evidence type="ECO:0000256" key="4">
    <source>
        <dbReference type="ARBA" id="ARBA00012287"/>
    </source>
</evidence>